<dbReference type="EMBL" id="FQXN01000001">
    <property type="protein sequence ID" value="SHH21289.1"/>
    <property type="molecule type" value="Genomic_DNA"/>
</dbReference>
<dbReference type="STRING" id="1123380.SAMN02745199_0334"/>
<dbReference type="InterPro" id="IPR005139">
    <property type="entry name" value="PCRF"/>
</dbReference>
<dbReference type="RefSeq" id="WP_073071438.1">
    <property type="nucleotide sequence ID" value="NZ_FQXN01000001.1"/>
</dbReference>
<dbReference type="FunFam" id="3.30.160.20:FF:000010">
    <property type="entry name" value="Peptide chain release factor 2"/>
    <property type="match status" value="1"/>
</dbReference>
<evidence type="ECO:0000313" key="8">
    <source>
        <dbReference type="EMBL" id="SHH21289.1"/>
    </source>
</evidence>
<feature type="coiled-coil region" evidence="6">
    <location>
        <begin position="271"/>
        <end position="310"/>
    </location>
</feature>
<feature type="domain" description="Prokaryotic-type class I peptide chain release factors" evidence="7">
    <location>
        <begin position="242"/>
        <end position="258"/>
    </location>
</feature>
<dbReference type="PROSITE" id="PS00745">
    <property type="entry name" value="RF_PROK_I"/>
    <property type="match status" value="1"/>
</dbReference>
<dbReference type="AlphaFoldDB" id="A0A1M5R5N4"/>
<evidence type="ECO:0000256" key="3">
    <source>
        <dbReference type="ARBA" id="ARBA00022917"/>
    </source>
</evidence>
<feature type="modified residue" description="N5-methylglutamine" evidence="4">
    <location>
        <position position="249"/>
    </location>
</feature>
<keyword evidence="2 4" id="KW-0488">Methylation</keyword>
<evidence type="ECO:0000313" key="9">
    <source>
        <dbReference type="Proteomes" id="UP000242592"/>
    </source>
</evidence>
<keyword evidence="3 4" id="KW-0648">Protein biosynthesis</keyword>
<dbReference type="OrthoDB" id="9806673at2"/>
<comment type="similarity">
    <text evidence="1 4">Belongs to the prokaryotic/mitochondrial release factor family.</text>
</comment>
<comment type="PTM">
    <text evidence="4">Methylated by PrmC. Methylation increases the termination efficiency of RF2.</text>
</comment>
<evidence type="ECO:0000256" key="2">
    <source>
        <dbReference type="ARBA" id="ARBA00022481"/>
    </source>
</evidence>
<dbReference type="Pfam" id="PF00472">
    <property type="entry name" value="RF-1"/>
    <property type="match status" value="1"/>
</dbReference>
<reference evidence="9" key="1">
    <citation type="submission" date="2016-11" db="EMBL/GenBank/DDBJ databases">
        <authorList>
            <person name="Varghese N."/>
            <person name="Submissions S."/>
        </authorList>
    </citation>
    <scope>NUCLEOTIDE SEQUENCE [LARGE SCALE GENOMIC DNA]</scope>
    <source>
        <strain evidence="9">DSM 15807</strain>
    </source>
</reference>
<keyword evidence="9" id="KW-1185">Reference proteome</keyword>
<dbReference type="Proteomes" id="UP000242592">
    <property type="component" value="Unassembled WGS sequence"/>
</dbReference>
<dbReference type="PANTHER" id="PTHR43116">
    <property type="entry name" value="PEPTIDE CHAIN RELEASE FACTOR 2"/>
    <property type="match status" value="1"/>
</dbReference>
<evidence type="ECO:0000256" key="5">
    <source>
        <dbReference type="NCBIfam" id="TIGR00020"/>
    </source>
</evidence>
<dbReference type="InterPro" id="IPR045853">
    <property type="entry name" value="Pep_chain_release_fac_I_sf"/>
</dbReference>
<proteinExistence type="inferred from homology"/>
<evidence type="ECO:0000256" key="6">
    <source>
        <dbReference type="SAM" id="Coils"/>
    </source>
</evidence>
<evidence type="ECO:0000259" key="7">
    <source>
        <dbReference type="PROSITE" id="PS00745"/>
    </source>
</evidence>
<dbReference type="HAMAP" id="MF_00094">
    <property type="entry name" value="Rel_fac_2"/>
    <property type="match status" value="1"/>
</dbReference>
<accession>A0A1M5R5N4</accession>
<dbReference type="NCBIfam" id="TIGR00020">
    <property type="entry name" value="prfB"/>
    <property type="match status" value="1"/>
</dbReference>
<dbReference type="InterPro" id="IPR004374">
    <property type="entry name" value="PrfB"/>
</dbReference>
<dbReference type="SMART" id="SM00937">
    <property type="entry name" value="PCRF"/>
    <property type="match status" value="1"/>
</dbReference>
<dbReference type="Gene3D" id="3.30.70.1660">
    <property type="match status" value="1"/>
</dbReference>
<evidence type="ECO:0000256" key="4">
    <source>
        <dbReference type="HAMAP-Rule" id="MF_00094"/>
    </source>
</evidence>
<dbReference type="GO" id="GO:0016149">
    <property type="term" value="F:translation release factor activity, codon specific"/>
    <property type="evidence" value="ECO:0007669"/>
    <property type="project" value="UniProtKB-UniRule"/>
</dbReference>
<comment type="subcellular location">
    <subcellularLocation>
        <location evidence="4">Cytoplasm</location>
    </subcellularLocation>
</comment>
<comment type="function">
    <text evidence="4">Peptide chain release factor 2 directs the termination of translation in response to the peptide chain termination codons UGA and UAA.</text>
</comment>
<gene>
    <name evidence="4" type="primary">prfB</name>
    <name evidence="8" type="ORF">SAMN02745199_0334</name>
</gene>
<name>A0A1M5R5N4_9BACT</name>
<keyword evidence="4" id="KW-0963">Cytoplasm</keyword>
<dbReference type="GO" id="GO:0005737">
    <property type="term" value="C:cytoplasm"/>
    <property type="evidence" value="ECO:0007669"/>
    <property type="project" value="UniProtKB-SubCell"/>
</dbReference>
<dbReference type="SUPFAM" id="SSF75620">
    <property type="entry name" value="Release factor"/>
    <property type="match status" value="1"/>
</dbReference>
<dbReference type="PANTHER" id="PTHR43116:SF3">
    <property type="entry name" value="CLASS I PEPTIDE CHAIN RELEASE FACTOR"/>
    <property type="match status" value="1"/>
</dbReference>
<feature type="coiled-coil region" evidence="6">
    <location>
        <begin position="52"/>
        <end position="113"/>
    </location>
</feature>
<dbReference type="Gene3D" id="3.30.160.20">
    <property type="match status" value="1"/>
</dbReference>
<dbReference type="Gene3D" id="1.20.58.410">
    <property type="entry name" value="Release factor"/>
    <property type="match status" value="1"/>
</dbReference>
<keyword evidence="6" id="KW-0175">Coiled coil</keyword>
<dbReference type="InterPro" id="IPR000352">
    <property type="entry name" value="Pep_chain_release_fac_I"/>
</dbReference>
<evidence type="ECO:0000256" key="1">
    <source>
        <dbReference type="ARBA" id="ARBA00010835"/>
    </source>
</evidence>
<sequence>MLAYELKQRIDEIKKKYDDIIQVFHPEKKEIELKELEQIMGQADFWNDQKRAKEVSQKAQRIRKVIEDMKEIEKKFGDLEVGIELSEEDPSMMEMVNDLIVDIEKRVRNFELELILNGKFDANNAYLTIHPGAGGTESQDWASMLLRMYTRWAERKGFSVELVDYQPGDEAGIKSATLYIKGEFAYGYLKYEKGVHRLVRISPFDANKRRHTSFASVNVMPEIEDEIDIEINPDDLRIDTYRASGAGGQYVNKTESAVRITHIPTGIVVTCQTERSQLQNKETAMKVLKARLYQLELEKRQKEIKAIQGELKDISWGNQIRSYVFQPYTMVKDHRTNVETGNIDAVMDGDIDMFIEAELIHFAGGKNNS</sequence>
<organism evidence="8 9">
    <name type="scientific">Thermosipho atlanticus DSM 15807</name>
    <dbReference type="NCBI Taxonomy" id="1123380"/>
    <lineage>
        <taxon>Bacteria</taxon>
        <taxon>Thermotogati</taxon>
        <taxon>Thermotogota</taxon>
        <taxon>Thermotogae</taxon>
        <taxon>Thermotogales</taxon>
        <taxon>Fervidobacteriaceae</taxon>
        <taxon>Thermosipho</taxon>
    </lineage>
</organism>
<dbReference type="Pfam" id="PF03462">
    <property type="entry name" value="PCRF"/>
    <property type="match status" value="1"/>
</dbReference>
<protein>
    <recommendedName>
        <fullName evidence="4 5">Peptide chain release factor 2</fullName>
        <shortName evidence="4">RF-2</shortName>
    </recommendedName>
</protein>